<dbReference type="GO" id="GO:0016485">
    <property type="term" value="P:protein processing"/>
    <property type="evidence" value="ECO:0007669"/>
    <property type="project" value="TreeGrafter"/>
</dbReference>
<feature type="compositionally biased region" description="Polar residues" evidence="12">
    <location>
        <begin position="258"/>
        <end position="272"/>
    </location>
</feature>
<dbReference type="EC" id="3.4.22.-" evidence="11"/>
<feature type="compositionally biased region" description="Polar residues" evidence="12">
    <location>
        <begin position="239"/>
        <end position="248"/>
    </location>
</feature>
<dbReference type="GO" id="GO:0035973">
    <property type="term" value="P:aggrephagy"/>
    <property type="evidence" value="ECO:0007669"/>
    <property type="project" value="TreeGrafter"/>
</dbReference>
<evidence type="ECO:0000256" key="8">
    <source>
        <dbReference type="ARBA" id="ARBA00022927"/>
    </source>
</evidence>
<evidence type="ECO:0000256" key="1">
    <source>
        <dbReference type="ARBA" id="ARBA00004329"/>
    </source>
</evidence>
<dbReference type="GO" id="GO:0000407">
    <property type="term" value="C:phagophore assembly site"/>
    <property type="evidence" value="ECO:0007669"/>
    <property type="project" value="UniProtKB-SubCell"/>
</dbReference>
<dbReference type="InterPro" id="IPR005078">
    <property type="entry name" value="Peptidase_C54"/>
</dbReference>
<comment type="catalytic activity">
    <reaction evidence="10">
        <text>[protein]-C-terminal L-amino acid-glycyl-phosphatidylethanolamide + H2O = [protein]-C-terminal L-amino acid-glycine + a 1,2-diacyl-sn-glycero-3-phosphoethanolamine</text>
        <dbReference type="Rhea" id="RHEA:67548"/>
        <dbReference type="Rhea" id="RHEA-COMP:17323"/>
        <dbReference type="Rhea" id="RHEA-COMP:17324"/>
        <dbReference type="ChEBI" id="CHEBI:15377"/>
        <dbReference type="ChEBI" id="CHEBI:64612"/>
        <dbReference type="ChEBI" id="CHEBI:172940"/>
        <dbReference type="ChEBI" id="CHEBI:172941"/>
    </reaction>
    <physiologicalReaction direction="left-to-right" evidence="10">
        <dbReference type="Rhea" id="RHEA:67549"/>
    </physiologicalReaction>
</comment>
<evidence type="ECO:0000259" key="13">
    <source>
        <dbReference type="Pfam" id="PF03416"/>
    </source>
</evidence>
<dbReference type="GO" id="GO:0019786">
    <property type="term" value="F:protein-phosphatidylethanolamide deconjugating activity"/>
    <property type="evidence" value="ECO:0007669"/>
    <property type="project" value="InterPro"/>
</dbReference>
<evidence type="ECO:0000256" key="9">
    <source>
        <dbReference type="ARBA" id="ARBA00023006"/>
    </source>
</evidence>
<protein>
    <recommendedName>
        <fullName evidence="11">Cysteine protease</fullName>
        <ecNumber evidence="11">3.4.22.-</ecNumber>
    </recommendedName>
</protein>
<feature type="domain" description="Peptidase C54 catalytic" evidence="13">
    <location>
        <begin position="58"/>
        <end position="104"/>
    </location>
</feature>
<evidence type="ECO:0000256" key="3">
    <source>
        <dbReference type="ARBA" id="ARBA00022448"/>
    </source>
</evidence>
<proteinExistence type="inferred from homology"/>
<evidence type="ECO:0000313" key="14">
    <source>
        <dbReference type="EMBL" id="KAF4609688.1"/>
    </source>
</evidence>
<name>A0A8H4VHT8_9AGAR</name>
<evidence type="ECO:0000256" key="7">
    <source>
        <dbReference type="ARBA" id="ARBA00022807"/>
    </source>
</evidence>
<dbReference type="Pfam" id="PF03416">
    <property type="entry name" value="Peptidase_C54"/>
    <property type="match status" value="1"/>
</dbReference>
<dbReference type="InterPro" id="IPR038765">
    <property type="entry name" value="Papain-like_cys_pep_sf"/>
</dbReference>
<keyword evidence="11" id="KW-0539">Nucleus</keyword>
<comment type="caution">
    <text evidence="14">The sequence shown here is derived from an EMBL/GenBank/DDBJ whole genome shotgun (WGS) entry which is preliminary data.</text>
</comment>
<dbReference type="GO" id="GO:0004197">
    <property type="term" value="F:cysteine-type endopeptidase activity"/>
    <property type="evidence" value="ECO:0007669"/>
    <property type="project" value="TreeGrafter"/>
</dbReference>
<sequence>MLDGFDRQGAGYGCGSVTQWFGPSVAVGAIRTLTTAFLECGLSIAVTVDSTLYQNQVLGIEGVNPIYYDTIKSVGISGGHLSSSYYFVGSQVDNLFYLDPHPPPKDGVYEGHIHEADRDHSEHVTHLEKEKDRSGKKKSREKDRDREKRTETSTIPQHCVPTLPLSTRDGLEHFTYHVLVSPSPLQQQYLSSSADSSVGAGRSRGHDDEEDSEEELEEHDCLVSGDGESGGLPLPDYQQVLSSSSVMATTLGGRGAQGQMQAPPSSYRPQSHQQQQQQQQQQHVNTGGWCSASAGPMTPGPGSKFDIVSPPRRGKGKGDEEGDLAFRAEDDDGFGEDDKEEESEIEDDWVDPSLLLHRLGCRCCQRQHRRARR</sequence>
<dbReference type="InterPro" id="IPR046792">
    <property type="entry name" value="Peptidase_C54_cat"/>
</dbReference>
<feature type="compositionally biased region" description="Low complexity" evidence="12">
    <location>
        <begin position="273"/>
        <end position="282"/>
    </location>
</feature>
<dbReference type="GO" id="GO:0005634">
    <property type="term" value="C:nucleus"/>
    <property type="evidence" value="ECO:0007669"/>
    <property type="project" value="UniProtKB-SubCell"/>
</dbReference>
<gene>
    <name evidence="14" type="ORF">D9613_012046</name>
</gene>
<evidence type="ECO:0000256" key="5">
    <source>
        <dbReference type="ARBA" id="ARBA00022670"/>
    </source>
</evidence>
<dbReference type="GO" id="GO:0034727">
    <property type="term" value="P:piecemeal microautophagy of the nucleus"/>
    <property type="evidence" value="ECO:0007669"/>
    <property type="project" value="TreeGrafter"/>
</dbReference>
<evidence type="ECO:0000256" key="11">
    <source>
        <dbReference type="RuleBase" id="RU363115"/>
    </source>
</evidence>
<dbReference type="EMBL" id="JAACJL010000060">
    <property type="protein sequence ID" value="KAF4609688.1"/>
    <property type="molecule type" value="Genomic_DNA"/>
</dbReference>
<organism evidence="14 15">
    <name type="scientific">Agrocybe pediades</name>
    <dbReference type="NCBI Taxonomy" id="84607"/>
    <lineage>
        <taxon>Eukaryota</taxon>
        <taxon>Fungi</taxon>
        <taxon>Dikarya</taxon>
        <taxon>Basidiomycota</taxon>
        <taxon>Agaricomycotina</taxon>
        <taxon>Agaricomycetes</taxon>
        <taxon>Agaricomycetidae</taxon>
        <taxon>Agaricales</taxon>
        <taxon>Agaricineae</taxon>
        <taxon>Strophariaceae</taxon>
        <taxon>Agrocybe</taxon>
    </lineage>
</organism>
<keyword evidence="7" id="KW-0788">Thiol protease</keyword>
<keyword evidence="4 11" id="KW-0963">Cytoplasm</keyword>
<feature type="compositionally biased region" description="Basic and acidic residues" evidence="12">
    <location>
        <begin position="117"/>
        <end position="133"/>
    </location>
</feature>
<feature type="region of interest" description="Disordered" evidence="12">
    <location>
        <begin position="188"/>
        <end position="348"/>
    </location>
</feature>
<evidence type="ECO:0000256" key="12">
    <source>
        <dbReference type="SAM" id="MobiDB-lite"/>
    </source>
</evidence>
<evidence type="ECO:0000256" key="4">
    <source>
        <dbReference type="ARBA" id="ARBA00022490"/>
    </source>
</evidence>
<comment type="function">
    <text evidence="11">Required for selective autophagic degradation of the nucleus (nucleophagy) as well as for mitophagy which contributes to regulate mitochondrial quantity and quality by eliminating the mitochondria to a basal level to fulfill cellular energy requirements and preventing excess ROS production.</text>
</comment>
<dbReference type="PANTHER" id="PTHR22624">
    <property type="entry name" value="CYSTEINE PROTEASE ATG4"/>
    <property type="match status" value="1"/>
</dbReference>
<feature type="region of interest" description="Disordered" evidence="12">
    <location>
        <begin position="117"/>
        <end position="166"/>
    </location>
</feature>
<feature type="compositionally biased region" description="Acidic residues" evidence="12">
    <location>
        <begin position="208"/>
        <end position="218"/>
    </location>
</feature>
<comment type="subcellular location">
    <subcellularLocation>
        <location evidence="11">Nucleus</location>
    </subcellularLocation>
    <subcellularLocation>
        <location evidence="11">Cytoplasm</location>
    </subcellularLocation>
    <subcellularLocation>
        <location evidence="1">Preautophagosomal structure</location>
    </subcellularLocation>
</comment>
<keyword evidence="9" id="KW-0072">Autophagy</keyword>
<dbReference type="GO" id="GO:0000045">
    <property type="term" value="P:autophagosome assembly"/>
    <property type="evidence" value="ECO:0007669"/>
    <property type="project" value="TreeGrafter"/>
</dbReference>
<evidence type="ECO:0000256" key="6">
    <source>
        <dbReference type="ARBA" id="ARBA00022801"/>
    </source>
</evidence>
<dbReference type="Proteomes" id="UP000521872">
    <property type="component" value="Unassembled WGS sequence"/>
</dbReference>
<keyword evidence="5 11" id="KW-0645">Protease</keyword>
<feature type="compositionally biased region" description="Basic and acidic residues" evidence="12">
    <location>
        <begin position="140"/>
        <end position="151"/>
    </location>
</feature>
<dbReference type="PANTHER" id="PTHR22624:SF49">
    <property type="entry name" value="CYSTEINE PROTEASE"/>
    <property type="match status" value="1"/>
</dbReference>
<keyword evidence="8" id="KW-0653">Protein transport</keyword>
<feature type="compositionally biased region" description="Basic and acidic residues" evidence="12">
    <location>
        <begin position="316"/>
        <end position="328"/>
    </location>
</feature>
<dbReference type="GO" id="GO:0000423">
    <property type="term" value="P:mitophagy"/>
    <property type="evidence" value="ECO:0007669"/>
    <property type="project" value="TreeGrafter"/>
</dbReference>
<accession>A0A8H4VHT8</accession>
<evidence type="ECO:0000256" key="2">
    <source>
        <dbReference type="ARBA" id="ARBA00010958"/>
    </source>
</evidence>
<dbReference type="GO" id="GO:0015031">
    <property type="term" value="P:protein transport"/>
    <property type="evidence" value="ECO:0007669"/>
    <property type="project" value="UniProtKB-KW"/>
</dbReference>
<evidence type="ECO:0000256" key="10">
    <source>
        <dbReference type="ARBA" id="ARBA00029362"/>
    </source>
</evidence>
<comment type="similarity">
    <text evidence="2 11">Belongs to the peptidase C54 family.</text>
</comment>
<keyword evidence="3" id="KW-0813">Transport</keyword>
<dbReference type="SUPFAM" id="SSF54001">
    <property type="entry name" value="Cysteine proteinases"/>
    <property type="match status" value="1"/>
</dbReference>
<evidence type="ECO:0000313" key="15">
    <source>
        <dbReference type="Proteomes" id="UP000521872"/>
    </source>
</evidence>
<reference evidence="14 15" key="1">
    <citation type="submission" date="2019-12" db="EMBL/GenBank/DDBJ databases">
        <authorList>
            <person name="Floudas D."/>
            <person name="Bentzer J."/>
            <person name="Ahren D."/>
            <person name="Johansson T."/>
            <person name="Persson P."/>
            <person name="Tunlid A."/>
        </authorList>
    </citation>
    <scope>NUCLEOTIDE SEQUENCE [LARGE SCALE GENOMIC DNA]</scope>
    <source>
        <strain evidence="14 15">CBS 102.39</strain>
    </source>
</reference>
<feature type="compositionally biased region" description="Acidic residues" evidence="12">
    <location>
        <begin position="329"/>
        <end position="348"/>
    </location>
</feature>
<keyword evidence="15" id="KW-1185">Reference proteome</keyword>
<dbReference type="AlphaFoldDB" id="A0A8H4VHT8"/>
<keyword evidence="6 11" id="KW-0378">Hydrolase</keyword>